<dbReference type="NCBIfam" id="NF002995">
    <property type="entry name" value="PRK03759.1"/>
    <property type="match status" value="1"/>
</dbReference>
<dbReference type="PANTHER" id="PTHR10885:SF0">
    <property type="entry name" value="ISOPENTENYL-DIPHOSPHATE DELTA-ISOMERASE"/>
    <property type="match status" value="1"/>
</dbReference>
<dbReference type="InterPro" id="IPR015797">
    <property type="entry name" value="NUDIX_hydrolase-like_dom_sf"/>
</dbReference>
<comment type="pathway">
    <text evidence="1 10">Isoprenoid biosynthesis; dimethylallyl diphosphate biosynthesis; dimethylallyl diphosphate from isopentenyl diphosphate: step 1/1.</text>
</comment>
<dbReference type="EMBL" id="JAODOR010000004">
    <property type="protein sequence ID" value="MCT9001434.1"/>
    <property type="molecule type" value="Genomic_DNA"/>
</dbReference>
<evidence type="ECO:0000256" key="5">
    <source>
        <dbReference type="ARBA" id="ARBA00022723"/>
    </source>
</evidence>
<organism evidence="12 13">
    <name type="scientific">Microbacterium memoriense</name>
    <dbReference type="NCBI Taxonomy" id="2978350"/>
    <lineage>
        <taxon>Bacteria</taxon>
        <taxon>Bacillati</taxon>
        <taxon>Actinomycetota</taxon>
        <taxon>Actinomycetes</taxon>
        <taxon>Micrococcales</taxon>
        <taxon>Microbacteriaceae</taxon>
        <taxon>Microbacterium</taxon>
    </lineage>
</organism>
<feature type="binding site" evidence="10">
    <location>
        <position position="115"/>
    </location>
    <ligand>
        <name>Mn(2+)</name>
        <dbReference type="ChEBI" id="CHEBI:29035"/>
    </ligand>
</feature>
<keyword evidence="7 10" id="KW-0464">Manganese</keyword>
<feature type="binding site" evidence="10">
    <location>
        <position position="88"/>
    </location>
    <ligand>
        <name>Mg(2+)</name>
        <dbReference type="ChEBI" id="CHEBI:18420"/>
    </ligand>
</feature>
<dbReference type="GO" id="GO:0004452">
    <property type="term" value="F:isopentenyl-diphosphate delta-isomerase activity"/>
    <property type="evidence" value="ECO:0007669"/>
    <property type="project" value="UniProtKB-EC"/>
</dbReference>
<dbReference type="Proteomes" id="UP001300496">
    <property type="component" value="Unassembled WGS sequence"/>
</dbReference>
<comment type="caution">
    <text evidence="12">The sequence shown here is derived from an EMBL/GenBank/DDBJ whole genome shotgun (WGS) entry which is preliminary data.</text>
</comment>
<dbReference type="PIRSF" id="PIRSF018427">
    <property type="entry name" value="Isopntndiph_ism"/>
    <property type="match status" value="1"/>
</dbReference>
<dbReference type="EC" id="5.3.3.2" evidence="3 10"/>
<dbReference type="PROSITE" id="PS51462">
    <property type="entry name" value="NUDIX"/>
    <property type="match status" value="1"/>
</dbReference>
<feature type="active site" evidence="10">
    <location>
        <position position="68"/>
    </location>
</feature>
<evidence type="ECO:0000256" key="7">
    <source>
        <dbReference type="ARBA" id="ARBA00023211"/>
    </source>
</evidence>
<comment type="function">
    <text evidence="10">Catalyzes the 1,3-allylic rearrangement of the homoallylic substrate isopentenyl (IPP) to its highly electrophilic allylic isomer, dimethylallyl diphosphate (DMAPP).</text>
</comment>
<dbReference type="Gene3D" id="3.90.79.10">
    <property type="entry name" value="Nucleoside Triphosphate Pyrophosphohydrolase"/>
    <property type="match status" value="1"/>
</dbReference>
<proteinExistence type="inferred from homology"/>
<feature type="domain" description="Nudix hydrolase" evidence="11">
    <location>
        <begin position="31"/>
        <end position="165"/>
    </location>
</feature>
<comment type="cofactor">
    <cofactor evidence="10">
        <name>Mg(2+)</name>
        <dbReference type="ChEBI" id="CHEBI:18420"/>
    </cofactor>
    <text evidence="10">Binds 1 Mg(2+) ion per subunit. The magnesium ion binds only when substrate is bound.</text>
</comment>
<dbReference type="CDD" id="cd02885">
    <property type="entry name" value="NUDIX_IPP_Isomerase"/>
    <property type="match status" value="1"/>
</dbReference>
<comment type="cofactor">
    <cofactor evidence="10">
        <name>Mn(2+)</name>
        <dbReference type="ChEBI" id="CHEBI:29035"/>
    </cofactor>
    <text evidence="10">Binds 1 Mn(2+) ion per subunit.</text>
</comment>
<dbReference type="HAMAP" id="MF_00202">
    <property type="entry name" value="Idi"/>
    <property type="match status" value="1"/>
</dbReference>
<evidence type="ECO:0000256" key="9">
    <source>
        <dbReference type="ARBA" id="ARBA00023235"/>
    </source>
</evidence>
<accession>A0ABT2PAI8</accession>
<dbReference type="InterPro" id="IPR011876">
    <property type="entry name" value="IsopentenylPP_isomerase_typ1"/>
</dbReference>
<keyword evidence="4 10" id="KW-0963">Cytoplasm</keyword>
<dbReference type="NCBIfam" id="TIGR02150">
    <property type="entry name" value="IPP_isom_1"/>
    <property type="match status" value="1"/>
</dbReference>
<dbReference type="RefSeq" id="WP_261605974.1">
    <property type="nucleotide sequence ID" value="NZ_JAODOR010000004.1"/>
</dbReference>
<protein>
    <recommendedName>
        <fullName evidence="3 10">Isopentenyl-diphosphate Delta-isomerase</fullName>
        <shortName evidence="10">IPP isomerase</shortName>
        <ecNumber evidence="3 10">5.3.3.2</ecNumber>
    </recommendedName>
    <alternativeName>
        <fullName evidence="10">IPP:DMAPP isomerase</fullName>
    </alternativeName>
    <alternativeName>
        <fullName evidence="10">Isopentenyl pyrophosphate isomerase</fullName>
    </alternativeName>
</protein>
<reference evidence="12 13" key="1">
    <citation type="journal article" date="2024" name="Int. J. Syst. Evol. Microbiol.">
        <title>Microbacterium memoriense sp. nov., a member of the Actinomycetota from marine beach sediment of the north coast of Portugal.</title>
        <authorList>
            <person name="Santos J.D.N.D."/>
            <person name="Klimek D."/>
            <person name="Calusinska M."/>
            <person name="Lobo-da-Cunha A."/>
            <person name="Catita J."/>
            <person name="Goncalves H."/>
            <person name="Gonzalez I."/>
            <person name="Lage O.M."/>
        </authorList>
    </citation>
    <scope>NUCLEOTIDE SEQUENCE [LARGE SCALE GENOMIC DNA]</scope>
    <source>
        <strain evidence="12 13">PMIC_1C1B</strain>
    </source>
</reference>
<gene>
    <name evidence="10 12" type="primary">idi</name>
    <name evidence="12" type="ORF">N4R40_03495</name>
</gene>
<evidence type="ECO:0000256" key="2">
    <source>
        <dbReference type="ARBA" id="ARBA00007579"/>
    </source>
</evidence>
<feature type="active site" evidence="10">
    <location>
        <position position="117"/>
    </location>
</feature>
<evidence type="ECO:0000256" key="3">
    <source>
        <dbReference type="ARBA" id="ARBA00012057"/>
    </source>
</evidence>
<dbReference type="InterPro" id="IPR000086">
    <property type="entry name" value="NUDIX_hydrolase_dom"/>
</dbReference>
<keyword evidence="5 10" id="KW-0479">Metal-binding</keyword>
<keyword evidence="6 10" id="KW-0460">Magnesium</keyword>
<evidence type="ECO:0000259" key="11">
    <source>
        <dbReference type="PROSITE" id="PS51462"/>
    </source>
</evidence>
<dbReference type="Pfam" id="PF00293">
    <property type="entry name" value="NUDIX"/>
    <property type="match status" value="1"/>
</dbReference>
<dbReference type="SUPFAM" id="SSF55811">
    <property type="entry name" value="Nudix"/>
    <property type="match status" value="1"/>
</dbReference>
<sequence>MTDLDVVVLLDEDGNEIGTAPKSSVHGSDTALHLAFSCHVLNDRGEVLVTRRALSKKTWPGVWTNSFCGHPRPAEPVASAVHRHAGHELGLSVRGLELALPLFRYRAVDADGTVENELCPVYVAYADGELEPNRAEVMDSRWVDPAELAAALTATPWAFSPWLVLQAQQLHLFDAPRLRRAS</sequence>
<evidence type="ECO:0000256" key="10">
    <source>
        <dbReference type="HAMAP-Rule" id="MF_00202"/>
    </source>
</evidence>
<dbReference type="PANTHER" id="PTHR10885">
    <property type="entry name" value="ISOPENTENYL-DIPHOSPHATE DELTA-ISOMERASE"/>
    <property type="match status" value="1"/>
</dbReference>
<feature type="binding site" evidence="10">
    <location>
        <position position="117"/>
    </location>
    <ligand>
        <name>Mn(2+)</name>
        <dbReference type="ChEBI" id="CHEBI:29035"/>
    </ligand>
</feature>
<comment type="subcellular location">
    <subcellularLocation>
        <location evidence="10">Cytoplasm</location>
    </subcellularLocation>
</comment>
<feature type="binding site" evidence="10">
    <location>
        <position position="26"/>
    </location>
    <ligand>
        <name>Mn(2+)</name>
        <dbReference type="ChEBI" id="CHEBI:29035"/>
    </ligand>
</feature>
<evidence type="ECO:0000256" key="4">
    <source>
        <dbReference type="ARBA" id="ARBA00022490"/>
    </source>
</evidence>
<evidence type="ECO:0000313" key="12">
    <source>
        <dbReference type="EMBL" id="MCT9001434.1"/>
    </source>
</evidence>
<keyword evidence="9 10" id="KW-0413">Isomerase</keyword>
<keyword evidence="13" id="KW-1185">Reference proteome</keyword>
<comment type="catalytic activity">
    <reaction evidence="10">
        <text>isopentenyl diphosphate = dimethylallyl diphosphate</text>
        <dbReference type="Rhea" id="RHEA:23284"/>
        <dbReference type="ChEBI" id="CHEBI:57623"/>
        <dbReference type="ChEBI" id="CHEBI:128769"/>
        <dbReference type="EC" id="5.3.3.2"/>
    </reaction>
</comment>
<comment type="similarity">
    <text evidence="2 10">Belongs to the IPP isomerase type 1 family.</text>
</comment>
<feature type="binding site" evidence="10">
    <location>
        <position position="70"/>
    </location>
    <ligand>
        <name>Mn(2+)</name>
        <dbReference type="ChEBI" id="CHEBI:29035"/>
    </ligand>
</feature>
<name>A0ABT2PAI8_9MICO</name>
<feature type="binding site" evidence="10">
    <location>
        <position position="33"/>
    </location>
    <ligand>
        <name>Mn(2+)</name>
        <dbReference type="ChEBI" id="CHEBI:29035"/>
    </ligand>
</feature>
<keyword evidence="8 10" id="KW-0414">Isoprene biosynthesis</keyword>
<evidence type="ECO:0000313" key="13">
    <source>
        <dbReference type="Proteomes" id="UP001300496"/>
    </source>
</evidence>
<evidence type="ECO:0000256" key="8">
    <source>
        <dbReference type="ARBA" id="ARBA00023229"/>
    </source>
</evidence>
<evidence type="ECO:0000256" key="1">
    <source>
        <dbReference type="ARBA" id="ARBA00004826"/>
    </source>
</evidence>
<dbReference type="InterPro" id="IPR056375">
    <property type="entry name" value="Idi_bact"/>
</dbReference>
<evidence type="ECO:0000256" key="6">
    <source>
        <dbReference type="ARBA" id="ARBA00022842"/>
    </source>
</evidence>